<dbReference type="EMBL" id="GBXM01038912">
    <property type="protein sequence ID" value="JAH69665.1"/>
    <property type="molecule type" value="Transcribed_RNA"/>
</dbReference>
<accession>A0A0E9UWT5</accession>
<sequence length="20" mass="2338">MPAFRFWGMVVVIGDMKYSC</sequence>
<dbReference type="AlphaFoldDB" id="A0A0E9UWT5"/>
<proteinExistence type="predicted"/>
<organism evidence="1">
    <name type="scientific">Anguilla anguilla</name>
    <name type="common">European freshwater eel</name>
    <name type="synonym">Muraena anguilla</name>
    <dbReference type="NCBI Taxonomy" id="7936"/>
    <lineage>
        <taxon>Eukaryota</taxon>
        <taxon>Metazoa</taxon>
        <taxon>Chordata</taxon>
        <taxon>Craniata</taxon>
        <taxon>Vertebrata</taxon>
        <taxon>Euteleostomi</taxon>
        <taxon>Actinopterygii</taxon>
        <taxon>Neopterygii</taxon>
        <taxon>Teleostei</taxon>
        <taxon>Anguilliformes</taxon>
        <taxon>Anguillidae</taxon>
        <taxon>Anguilla</taxon>
    </lineage>
</organism>
<evidence type="ECO:0000313" key="1">
    <source>
        <dbReference type="EMBL" id="JAH69665.1"/>
    </source>
</evidence>
<reference evidence="1" key="1">
    <citation type="submission" date="2014-11" db="EMBL/GenBank/DDBJ databases">
        <authorList>
            <person name="Amaro Gonzalez C."/>
        </authorList>
    </citation>
    <scope>NUCLEOTIDE SEQUENCE</scope>
</reference>
<reference evidence="1" key="2">
    <citation type="journal article" date="2015" name="Fish Shellfish Immunol.">
        <title>Early steps in the European eel (Anguilla anguilla)-Vibrio vulnificus interaction in the gills: Role of the RtxA13 toxin.</title>
        <authorList>
            <person name="Callol A."/>
            <person name="Pajuelo D."/>
            <person name="Ebbesson L."/>
            <person name="Teles M."/>
            <person name="MacKenzie S."/>
            <person name="Amaro C."/>
        </authorList>
    </citation>
    <scope>NUCLEOTIDE SEQUENCE</scope>
</reference>
<protein>
    <submittedName>
        <fullName evidence="1">Uncharacterized protein</fullName>
    </submittedName>
</protein>
<name>A0A0E9UWT5_ANGAN</name>